<feature type="chain" id="PRO_5025395638" evidence="1">
    <location>
        <begin position="22"/>
        <end position="118"/>
    </location>
</feature>
<organism evidence="2">
    <name type="scientific">Ixodes ricinus</name>
    <name type="common">Common tick</name>
    <name type="synonym">Acarus ricinus</name>
    <dbReference type="NCBI Taxonomy" id="34613"/>
    <lineage>
        <taxon>Eukaryota</taxon>
        <taxon>Metazoa</taxon>
        <taxon>Ecdysozoa</taxon>
        <taxon>Arthropoda</taxon>
        <taxon>Chelicerata</taxon>
        <taxon>Arachnida</taxon>
        <taxon>Acari</taxon>
        <taxon>Parasitiformes</taxon>
        <taxon>Ixodida</taxon>
        <taxon>Ixodoidea</taxon>
        <taxon>Ixodidae</taxon>
        <taxon>Ixodinae</taxon>
        <taxon>Ixodes</taxon>
    </lineage>
</organism>
<reference evidence="2" key="1">
    <citation type="submission" date="2019-12" db="EMBL/GenBank/DDBJ databases">
        <title>An insight into the sialome of adult female Ixodes ricinus ticks feeding for 6 days.</title>
        <authorList>
            <person name="Perner J."/>
            <person name="Ribeiro J.M.C."/>
        </authorList>
    </citation>
    <scope>NUCLEOTIDE SEQUENCE</scope>
    <source>
        <strain evidence="2">Semi-engorged</strain>
        <tissue evidence="2">Salivary glands</tissue>
    </source>
</reference>
<protein>
    <submittedName>
        <fullName evidence="2">Putative secreted protein</fullName>
    </submittedName>
</protein>
<name>A0A6B0UMI3_IXORI</name>
<accession>A0A6B0UMI3</accession>
<dbReference type="AlphaFoldDB" id="A0A6B0UMI3"/>
<dbReference type="EMBL" id="GIFC01008752">
    <property type="protein sequence ID" value="MXU90835.1"/>
    <property type="molecule type" value="Transcribed_RNA"/>
</dbReference>
<feature type="signal peptide" evidence="1">
    <location>
        <begin position="1"/>
        <end position="21"/>
    </location>
</feature>
<sequence length="118" mass="13955">MWSVFFMCMSSLYANFCRVVAEDFWNWHEFSGSTRSHSRRSSADDRKTWGVVATRIRVRRMYEFFDSFCGKGGGRREEETMTRPFSDVVFRRRKETNSLPCRCSSWSSFCSSHPLCVE</sequence>
<proteinExistence type="predicted"/>
<keyword evidence="1" id="KW-0732">Signal</keyword>
<evidence type="ECO:0000256" key="1">
    <source>
        <dbReference type="SAM" id="SignalP"/>
    </source>
</evidence>
<evidence type="ECO:0000313" key="2">
    <source>
        <dbReference type="EMBL" id="MXU90835.1"/>
    </source>
</evidence>